<sequence>MDTAGQGAETARDEVMGLFTDYAEGFDDFDCDAVAACFAFPATLWQGGRGNSFADEDELLENIEALLDVFEREEIVHTRFDILELTGGVESANAVLRWRHERADGDVALEFSCRYLLVRDGQDNALRITSTVTD</sequence>
<dbReference type="OrthoDB" id="7907836at2"/>
<dbReference type="STRING" id="370622.LA66_16230"/>
<proteinExistence type="predicted"/>
<protein>
    <recommendedName>
        <fullName evidence="3">SnoaL-like domain-containing protein</fullName>
    </recommendedName>
</protein>
<organism evidence="1 2">
    <name type="scientific">Aureimonas altamirensis</name>
    <dbReference type="NCBI Taxonomy" id="370622"/>
    <lineage>
        <taxon>Bacteria</taxon>
        <taxon>Pseudomonadati</taxon>
        <taxon>Pseudomonadota</taxon>
        <taxon>Alphaproteobacteria</taxon>
        <taxon>Hyphomicrobiales</taxon>
        <taxon>Aurantimonadaceae</taxon>
        <taxon>Aureimonas</taxon>
    </lineage>
</organism>
<reference evidence="1 2" key="1">
    <citation type="submission" date="2014-09" db="EMBL/GenBank/DDBJ databases">
        <title>Isolation and characterization of Aurantimonas altamirensis ON-56566 from clinical sample following a dog bite.</title>
        <authorList>
            <person name="Eshaghi A."/>
            <person name="Li A."/>
            <person name="Shahinas D."/>
            <person name="Bahn P."/>
            <person name="Kus J.V."/>
            <person name="Patel S.N."/>
        </authorList>
    </citation>
    <scope>NUCLEOTIDE SEQUENCE [LARGE SCALE GENOMIC DNA]</scope>
    <source>
        <strain evidence="1 2">ON-56566</strain>
    </source>
</reference>
<evidence type="ECO:0000313" key="1">
    <source>
        <dbReference type="EMBL" id="KHJ53499.1"/>
    </source>
</evidence>
<gene>
    <name evidence="1" type="ORF">LA66_16230</name>
</gene>
<dbReference type="Proteomes" id="UP000030826">
    <property type="component" value="Unassembled WGS sequence"/>
</dbReference>
<evidence type="ECO:0000313" key="2">
    <source>
        <dbReference type="Proteomes" id="UP000030826"/>
    </source>
</evidence>
<comment type="caution">
    <text evidence="1">The sequence shown here is derived from an EMBL/GenBank/DDBJ whole genome shotgun (WGS) entry which is preliminary data.</text>
</comment>
<accession>A0A0B1PZG1</accession>
<evidence type="ECO:0008006" key="3">
    <source>
        <dbReference type="Google" id="ProtNLM"/>
    </source>
</evidence>
<dbReference type="InterPro" id="IPR032710">
    <property type="entry name" value="NTF2-like_dom_sf"/>
</dbReference>
<dbReference type="AlphaFoldDB" id="A0A0B1PZG1"/>
<dbReference type="RefSeq" id="WP_039194962.1">
    <property type="nucleotide sequence ID" value="NZ_JAQRFV010000019.1"/>
</dbReference>
<dbReference type="EMBL" id="JRFJ01000005">
    <property type="protein sequence ID" value="KHJ53499.1"/>
    <property type="molecule type" value="Genomic_DNA"/>
</dbReference>
<dbReference type="SUPFAM" id="SSF54427">
    <property type="entry name" value="NTF2-like"/>
    <property type="match status" value="1"/>
</dbReference>
<dbReference type="Gene3D" id="3.10.450.50">
    <property type="match status" value="1"/>
</dbReference>
<name>A0A0B1PZG1_9HYPH</name>